<evidence type="ECO:0000256" key="1">
    <source>
        <dbReference type="SAM" id="MobiDB-lite"/>
    </source>
</evidence>
<evidence type="ECO:0000313" key="3">
    <source>
        <dbReference type="EMBL" id="KAL0264807.1"/>
    </source>
</evidence>
<comment type="caution">
    <text evidence="3">The sequence shown here is derived from an EMBL/GenBank/DDBJ whole genome shotgun (WGS) entry which is preliminary data.</text>
</comment>
<dbReference type="GeneID" id="92004845"/>
<evidence type="ECO:0000256" key="2">
    <source>
        <dbReference type="SAM" id="SignalP"/>
    </source>
</evidence>
<dbReference type="EMBL" id="JAJVCZ030000001">
    <property type="protein sequence ID" value="KAL0264807.1"/>
    <property type="molecule type" value="Genomic_DNA"/>
</dbReference>
<feature type="chain" id="PRO_5046184968" evidence="2">
    <location>
        <begin position="30"/>
        <end position="420"/>
    </location>
</feature>
<accession>A0ABR3CV75</accession>
<dbReference type="RefSeq" id="XP_066637547.1">
    <property type="nucleotide sequence ID" value="XM_066772268.1"/>
</dbReference>
<keyword evidence="4" id="KW-1185">Reference proteome</keyword>
<feature type="signal peptide" evidence="2">
    <location>
        <begin position="1"/>
        <end position="29"/>
    </location>
</feature>
<dbReference type="Proteomes" id="UP001430584">
    <property type="component" value="Unassembled WGS sequence"/>
</dbReference>
<reference evidence="3 4" key="1">
    <citation type="submission" date="2024-02" db="EMBL/GenBank/DDBJ databases">
        <title>De novo assembly and annotation of 12 fungi associated with fruit tree decline syndrome in Ontario, Canada.</title>
        <authorList>
            <person name="Sulman M."/>
            <person name="Ellouze W."/>
            <person name="Ilyukhin E."/>
        </authorList>
    </citation>
    <scope>NUCLEOTIDE SEQUENCE [LARGE SCALE GENOMIC DNA]</scope>
    <source>
        <strain evidence="3 4">FDS-637</strain>
    </source>
</reference>
<name>A0ABR3CV75_9PEZI</name>
<protein>
    <submittedName>
        <fullName evidence="3">Uncharacterized protein</fullName>
    </submittedName>
</protein>
<gene>
    <name evidence="3" type="ORF">SLS55_000760</name>
</gene>
<keyword evidence="2" id="KW-0732">Signal</keyword>
<evidence type="ECO:0000313" key="4">
    <source>
        <dbReference type="Proteomes" id="UP001430584"/>
    </source>
</evidence>
<proteinExistence type="predicted"/>
<feature type="compositionally biased region" description="Acidic residues" evidence="1">
    <location>
        <begin position="83"/>
        <end position="97"/>
    </location>
</feature>
<organism evidence="3 4">
    <name type="scientific">Diplodia seriata</name>
    <dbReference type="NCBI Taxonomy" id="420778"/>
    <lineage>
        <taxon>Eukaryota</taxon>
        <taxon>Fungi</taxon>
        <taxon>Dikarya</taxon>
        <taxon>Ascomycota</taxon>
        <taxon>Pezizomycotina</taxon>
        <taxon>Dothideomycetes</taxon>
        <taxon>Dothideomycetes incertae sedis</taxon>
        <taxon>Botryosphaeriales</taxon>
        <taxon>Botryosphaeriaceae</taxon>
        <taxon>Diplodia</taxon>
    </lineage>
</organism>
<feature type="region of interest" description="Disordered" evidence="1">
    <location>
        <begin position="83"/>
        <end position="109"/>
    </location>
</feature>
<sequence>MVATAGPLPFMVFWLLLLFGLILSPGADSRALAADNDHHDNLVHTLANITKLIKGGLDHSCDISACDIDQDLCHNDDNEGGDDYDDECDEDNLDDCPPEQVDTTDTTAGGRRQYSVNLQSGFRVDFQAMPYPTVGKVLKKAKNGNDMTWPFALQPEDLKDCTNTAVVGYQILSSSPPALTVTEHILELQSISMWMTMVTDGKLARVDDACFSDFWTKPSLPSNVPKMESGTFKTSTVPNDRVFEALGSFRNRGVFLIADYQVNAVKTRIWSGSAIFHEDKVAELLDNAARSDEDAGKALGMIILPVLVFDYLNNIWTRERLWQAINGVAEQLQLIENNIPQCSGVAASWNLFIPSQLNDITSDTKDWIVDTSKSMILKVKGAADKDPNDAVLQARYDAVKYIIKSLLHDVGEKLIPPGSP</sequence>